<accession>A0A0R1JWS8</accession>
<keyword evidence="4" id="KW-1185">Reference proteome</keyword>
<dbReference type="STRING" id="1291734.FD02_GL001033"/>
<evidence type="ECO:0000259" key="2">
    <source>
        <dbReference type="Pfam" id="PF17288"/>
    </source>
</evidence>
<dbReference type="EMBL" id="AZDJ01000013">
    <property type="protein sequence ID" value="KRK73177.1"/>
    <property type="molecule type" value="Genomic_DNA"/>
</dbReference>
<dbReference type="InterPro" id="IPR035412">
    <property type="entry name" value="Terminase_L_N"/>
</dbReference>
<proteinExistence type="inferred from homology"/>
<comment type="caution">
    <text evidence="3">The sequence shown here is derived from an EMBL/GenBank/DDBJ whole genome shotgun (WGS) entry which is preliminary data.</text>
</comment>
<dbReference type="OrthoDB" id="9768556at2"/>
<dbReference type="PATRIC" id="fig|1291734.4.peg.1063"/>
<dbReference type="PANTHER" id="PTHR39184">
    <property type="match status" value="1"/>
</dbReference>
<dbReference type="Gene3D" id="3.30.420.280">
    <property type="match status" value="1"/>
</dbReference>
<evidence type="ECO:0000313" key="3">
    <source>
        <dbReference type="EMBL" id="KRK73177.1"/>
    </source>
</evidence>
<dbReference type="InterPro" id="IPR044269">
    <property type="entry name" value="Terminase_large_su_SPP1-like"/>
</dbReference>
<sequence length="432" mass="49752">MTVQINIDLNSIVPKAYAPLYNDRTRYLTYKGSRGSRKSFSVAEDVIMQIILHPYVNWIVLRQYAYTNKDSTYSTIQQAAFRLGVYDLFKFTLSPLEITFKPTGQKVFFRGMDKPLAVTSLQPTTGVLARAWWEEAYELKSLDAFKTVEETMRGEINDPDGYYQSIITFNPWSDQHWLKSEFFDADTKNPRSKSFTTTYEDNPYLDDDYIESLQDMVKRNPNRARVAVYGDWGIAEGLVFDGLFEQRDFSMEDIAALPKAVGLDFGFKHDPTAGEFIAIDQQNRVVYVYDEFYQQGMLTQQIAQALGQHKAYGLPITADSAEQRLIAELSRVFGVPNITGAGKGKDSVSQGIQYMQSYRYIVHPRVKGLLEEFNTYVYAKDKFDNWTNQPEDANNHGVDALRYAMEQFMFRVARRYMTNQERIQAVKNSGLR</sequence>
<dbReference type="InterPro" id="IPR027417">
    <property type="entry name" value="P-loop_NTPase"/>
</dbReference>
<dbReference type="InterPro" id="IPR035413">
    <property type="entry name" value="Terminase_L_C"/>
</dbReference>
<evidence type="ECO:0000313" key="4">
    <source>
        <dbReference type="Proteomes" id="UP000051804"/>
    </source>
</evidence>
<dbReference type="InterPro" id="IPR052380">
    <property type="entry name" value="Viral_DNA_packaging_terminase"/>
</dbReference>
<dbReference type="InterPro" id="IPR006437">
    <property type="entry name" value="Phage_terminase_lsu"/>
</dbReference>
<feature type="domain" description="Phage terminase large subunit N-terminal" evidence="1">
    <location>
        <begin position="26"/>
        <end position="230"/>
    </location>
</feature>
<dbReference type="Proteomes" id="UP000051804">
    <property type="component" value="Unassembled WGS sequence"/>
</dbReference>
<dbReference type="NCBIfam" id="TIGR01547">
    <property type="entry name" value="phage_term_2"/>
    <property type="match status" value="1"/>
</dbReference>
<dbReference type="RefSeq" id="WP_056950346.1">
    <property type="nucleotide sequence ID" value="NZ_AZDJ01000013.1"/>
</dbReference>
<dbReference type="Gene3D" id="3.40.50.300">
    <property type="entry name" value="P-loop containing nucleotide triphosphate hydrolases"/>
    <property type="match status" value="1"/>
</dbReference>
<gene>
    <name evidence="3" type="ORF">FD02_GL001033</name>
</gene>
<dbReference type="AlphaFoldDB" id="A0A0R1JWS8"/>
<dbReference type="Pfam" id="PF17288">
    <property type="entry name" value="Terminase_3C"/>
    <property type="match status" value="1"/>
</dbReference>
<dbReference type="GO" id="GO:0005524">
    <property type="term" value="F:ATP binding"/>
    <property type="evidence" value="ECO:0007669"/>
    <property type="project" value="InterPro"/>
</dbReference>
<protein>
    <submittedName>
        <fullName evidence="3">Large subunit terminase</fullName>
    </submittedName>
</protein>
<dbReference type="PANTHER" id="PTHR39184:SF1">
    <property type="entry name" value="PBSX PHAGE TERMINASE LARGE SUBUNIT"/>
    <property type="match status" value="1"/>
</dbReference>
<reference evidence="3 4" key="1">
    <citation type="journal article" date="2015" name="Genome Announc.">
        <title>Expanding the biotechnology potential of lactobacilli through comparative genomics of 213 strains and associated genera.</title>
        <authorList>
            <person name="Sun Z."/>
            <person name="Harris H.M."/>
            <person name="McCann A."/>
            <person name="Guo C."/>
            <person name="Argimon S."/>
            <person name="Zhang W."/>
            <person name="Yang X."/>
            <person name="Jeffery I.B."/>
            <person name="Cooney J.C."/>
            <person name="Kagawa T.F."/>
            <person name="Liu W."/>
            <person name="Song Y."/>
            <person name="Salvetti E."/>
            <person name="Wrobel A."/>
            <person name="Rasinkangas P."/>
            <person name="Parkhill J."/>
            <person name="Rea M.C."/>
            <person name="O'Sullivan O."/>
            <person name="Ritari J."/>
            <person name="Douillard F.P."/>
            <person name="Paul Ross R."/>
            <person name="Yang R."/>
            <person name="Briner A.E."/>
            <person name="Felis G.E."/>
            <person name="de Vos W.M."/>
            <person name="Barrangou R."/>
            <person name="Klaenhammer T.R."/>
            <person name="Caufield P.W."/>
            <person name="Cui Y."/>
            <person name="Zhang H."/>
            <person name="O'Toole P.W."/>
        </authorList>
    </citation>
    <scope>NUCLEOTIDE SEQUENCE [LARGE SCALE GENOMIC DNA]</scope>
    <source>
        <strain evidence="3 4">JCM 17158</strain>
    </source>
</reference>
<dbReference type="Pfam" id="PF04466">
    <property type="entry name" value="Terminase_3"/>
    <property type="match status" value="1"/>
</dbReference>
<dbReference type="HAMAP" id="MF_04145">
    <property type="entry name" value="TERL_SPP1"/>
    <property type="match status" value="1"/>
</dbReference>
<feature type="domain" description="Phage terminase large subunit C-terminal" evidence="2">
    <location>
        <begin position="264"/>
        <end position="406"/>
    </location>
</feature>
<organism evidence="3 4">
    <name type="scientific">Lacticaseibacillus nasuensis JCM 17158</name>
    <dbReference type="NCBI Taxonomy" id="1291734"/>
    <lineage>
        <taxon>Bacteria</taxon>
        <taxon>Bacillati</taxon>
        <taxon>Bacillota</taxon>
        <taxon>Bacilli</taxon>
        <taxon>Lactobacillales</taxon>
        <taxon>Lactobacillaceae</taxon>
        <taxon>Lacticaseibacillus</taxon>
    </lineage>
</organism>
<dbReference type="GO" id="GO:0016887">
    <property type="term" value="F:ATP hydrolysis activity"/>
    <property type="evidence" value="ECO:0007669"/>
    <property type="project" value="InterPro"/>
</dbReference>
<evidence type="ECO:0000259" key="1">
    <source>
        <dbReference type="Pfam" id="PF04466"/>
    </source>
</evidence>
<name>A0A0R1JWS8_9LACO</name>
<dbReference type="GO" id="GO:0004519">
    <property type="term" value="F:endonuclease activity"/>
    <property type="evidence" value="ECO:0007669"/>
    <property type="project" value="InterPro"/>
</dbReference>